<dbReference type="Proteomes" id="UP000463857">
    <property type="component" value="Chromosome"/>
</dbReference>
<feature type="domain" description="KARI C-terminal knotted" evidence="12">
    <location>
        <begin position="217"/>
        <end position="366"/>
    </location>
</feature>
<dbReference type="UniPathway" id="UPA00047">
    <property type="reaction ID" value="UER00056"/>
</dbReference>
<sequence>MVEQTVAAKAIVETIPAGSSVDGPLPRFEDGPMDNETPMYFDDDASLSHLDGKTVAVIGYGNQGHAQAQNLRDSGIEVIVGNRDDEYADASREAGFETLPIADAAKQADVVLLLIPDEVQPDVVREQIAPGLAADDVLVVASGYNWHFGEFAVPEGVDVVMVAPRMIGAAVRSRFESRVGYPCFVSAERDASGSAFDVALAVARGIGATAGGAIASSAREEAALDLFTEQAIWPAIFNVLRASYDVLTEAGFSDEAILYEMYLSGEPAEVFDRVARDGVFEQMKLHSRTSQFGQLGGIPRFAEISGEATELMRSVLNDDILSGEFAKKWSRANSGDADVLPDMLDEAGSGDLPKAEQRVRSRARDML</sequence>
<dbReference type="Pfam" id="PF01450">
    <property type="entry name" value="KARI_C"/>
    <property type="match status" value="1"/>
</dbReference>
<evidence type="ECO:0000256" key="6">
    <source>
        <dbReference type="ARBA" id="ARBA00023304"/>
    </source>
</evidence>
<evidence type="ECO:0000313" key="13">
    <source>
        <dbReference type="EMBL" id="QHC01486.1"/>
    </source>
</evidence>
<dbReference type="InterPro" id="IPR008927">
    <property type="entry name" value="6-PGluconate_DH-like_C_sf"/>
</dbReference>
<feature type="compositionally biased region" description="Basic and acidic residues" evidence="10">
    <location>
        <begin position="353"/>
        <end position="367"/>
    </location>
</feature>
<dbReference type="InParanoid" id="A0A7L4YQQ9"/>
<dbReference type="PROSITE" id="PS51851">
    <property type="entry name" value="KARI_C"/>
    <property type="match status" value="1"/>
</dbReference>
<keyword evidence="9" id="KW-0479">Metal-binding</keyword>
<dbReference type="PANTHER" id="PTHR21371:SF1">
    <property type="entry name" value="KETOL-ACID REDUCTOISOMERASE, MITOCHONDRIAL"/>
    <property type="match status" value="1"/>
</dbReference>
<accession>A0A7L4YQQ9</accession>
<dbReference type="RefSeq" id="WP_159546621.1">
    <property type="nucleotide sequence ID" value="NZ_CP047156.1"/>
</dbReference>
<comment type="similarity">
    <text evidence="3 9">Belongs to the ketol-acid reductoisomerase family.</text>
</comment>
<dbReference type="InterPro" id="IPR036291">
    <property type="entry name" value="NAD(P)-bd_dom_sf"/>
</dbReference>
<keyword evidence="14" id="KW-1185">Reference proteome</keyword>
<dbReference type="PROSITE" id="PS51850">
    <property type="entry name" value="KARI_N"/>
    <property type="match status" value="1"/>
</dbReference>
<feature type="binding site" evidence="9">
    <location>
        <position position="225"/>
    </location>
    <ligand>
        <name>Mg(2+)</name>
        <dbReference type="ChEBI" id="CHEBI:18420"/>
        <label>1</label>
    </ligand>
</feature>
<evidence type="ECO:0000259" key="11">
    <source>
        <dbReference type="PROSITE" id="PS51850"/>
    </source>
</evidence>
<keyword evidence="6 9" id="KW-0100">Branched-chain amino acid biosynthesis</keyword>
<evidence type="ECO:0000256" key="3">
    <source>
        <dbReference type="ARBA" id="ARBA00010318"/>
    </source>
</evidence>
<comment type="caution">
    <text evidence="9">Lacks conserved residue(s) required for the propagation of feature annotation.</text>
</comment>
<dbReference type="GO" id="GO:0009099">
    <property type="term" value="P:L-valine biosynthetic process"/>
    <property type="evidence" value="ECO:0007669"/>
    <property type="project" value="UniProtKB-UniRule"/>
</dbReference>
<dbReference type="SUPFAM" id="SSF48179">
    <property type="entry name" value="6-phosphogluconate dehydrogenase C-terminal domain-like"/>
    <property type="match status" value="1"/>
</dbReference>
<feature type="binding site" evidence="9">
    <location>
        <position position="225"/>
    </location>
    <ligand>
        <name>Mg(2+)</name>
        <dbReference type="ChEBI" id="CHEBI:18420"/>
        <label>2</label>
    </ligand>
</feature>
<evidence type="ECO:0000256" key="4">
    <source>
        <dbReference type="ARBA" id="ARBA00022605"/>
    </source>
</evidence>
<organism evidence="13 14">
    <name type="scientific">Epidermidibacterium keratini</name>
    <dbReference type="NCBI Taxonomy" id="1891644"/>
    <lineage>
        <taxon>Bacteria</taxon>
        <taxon>Bacillati</taxon>
        <taxon>Actinomycetota</taxon>
        <taxon>Actinomycetes</taxon>
        <taxon>Sporichthyales</taxon>
        <taxon>Sporichthyaceae</taxon>
        <taxon>Epidermidibacterium</taxon>
    </lineage>
</organism>
<comment type="pathway">
    <text evidence="1">Amino-acid biosynthesis; L-valine biosynthesis; L-valine from pyruvate: step 2/4.</text>
</comment>
<dbReference type="PANTHER" id="PTHR21371">
    <property type="entry name" value="KETOL-ACID REDUCTOISOMERASE, MITOCHONDRIAL"/>
    <property type="match status" value="1"/>
</dbReference>
<comment type="pathway">
    <text evidence="2">Amino-acid biosynthesis; L-isoleucine biosynthesis; L-isoleucine from 2-oxobutanoate: step 2/4.</text>
</comment>
<dbReference type="OrthoDB" id="9804088at2"/>
<gene>
    <name evidence="13" type="ORF">EK0264_15105</name>
</gene>
<dbReference type="AlphaFoldDB" id="A0A7L4YQQ9"/>
<evidence type="ECO:0000259" key="12">
    <source>
        <dbReference type="PROSITE" id="PS51851"/>
    </source>
</evidence>
<dbReference type="KEGG" id="eke:EK0264_15105"/>
<keyword evidence="4 9" id="KW-0028">Amino-acid biosynthesis</keyword>
<dbReference type="Pfam" id="PF07991">
    <property type="entry name" value="KARI_N"/>
    <property type="match status" value="1"/>
</dbReference>
<evidence type="ECO:0000256" key="10">
    <source>
        <dbReference type="SAM" id="MobiDB-lite"/>
    </source>
</evidence>
<feature type="domain" description="KARI N-terminal Rossmann" evidence="11">
    <location>
        <begin position="37"/>
        <end position="216"/>
    </location>
</feature>
<dbReference type="GO" id="GO:0046872">
    <property type="term" value="F:metal ion binding"/>
    <property type="evidence" value="ECO:0007669"/>
    <property type="project" value="UniProtKB-UniRule"/>
</dbReference>
<dbReference type="GO" id="GO:0004455">
    <property type="term" value="F:ketol-acid reductoisomerase activity"/>
    <property type="evidence" value="ECO:0007669"/>
    <property type="project" value="UniProtKB-UniRule"/>
</dbReference>
<feature type="region of interest" description="Disordered" evidence="10">
    <location>
        <begin position="340"/>
        <end position="367"/>
    </location>
</feature>
<evidence type="ECO:0000256" key="8">
    <source>
        <dbReference type="ARBA" id="ARBA00050044"/>
    </source>
</evidence>
<keyword evidence="5 9" id="KW-0560">Oxidoreductase</keyword>
<proteinExistence type="inferred from homology"/>
<dbReference type="InterPro" id="IPR000506">
    <property type="entry name" value="KARI_C"/>
</dbReference>
<dbReference type="SUPFAM" id="SSF51735">
    <property type="entry name" value="NAD(P)-binding Rossmann-fold domains"/>
    <property type="match status" value="1"/>
</dbReference>
<protein>
    <recommendedName>
        <fullName evidence="8">Ketol-acid reductoisomerase type 1</fullName>
    </recommendedName>
    <alternativeName>
        <fullName evidence="7">Ketol-acid reductoisomerase type I</fullName>
    </alternativeName>
</protein>
<dbReference type="InterPro" id="IPR013116">
    <property type="entry name" value="KARI_N"/>
</dbReference>
<dbReference type="EMBL" id="CP047156">
    <property type="protein sequence ID" value="QHC01486.1"/>
    <property type="molecule type" value="Genomic_DNA"/>
</dbReference>
<evidence type="ECO:0000256" key="7">
    <source>
        <dbReference type="ARBA" id="ARBA00050043"/>
    </source>
</evidence>
<evidence type="ECO:0000256" key="2">
    <source>
        <dbReference type="ARBA" id="ARBA00004885"/>
    </source>
</evidence>
<dbReference type="Gene3D" id="3.40.50.720">
    <property type="entry name" value="NAD(P)-binding Rossmann-like Domain"/>
    <property type="match status" value="1"/>
</dbReference>
<keyword evidence="9" id="KW-0460">Magnesium</keyword>
<feature type="binding site" evidence="9">
    <location>
        <position position="229"/>
    </location>
    <ligand>
        <name>Mg(2+)</name>
        <dbReference type="ChEBI" id="CHEBI:18420"/>
        <label>1</label>
    </ligand>
</feature>
<dbReference type="InterPro" id="IPR013023">
    <property type="entry name" value="KARI"/>
</dbReference>
<dbReference type="Gene3D" id="6.10.240.10">
    <property type="match status" value="1"/>
</dbReference>
<evidence type="ECO:0000256" key="5">
    <source>
        <dbReference type="ARBA" id="ARBA00023002"/>
    </source>
</evidence>
<reference evidence="13 14" key="1">
    <citation type="journal article" date="2018" name="Int. J. Syst. Evol. Microbiol.">
        <title>Epidermidibacterium keratini gen. nov., sp. nov., a member of the family Sporichthyaceae, isolated from keratin epidermis.</title>
        <authorList>
            <person name="Lee D.G."/>
            <person name="Trujillo M.E."/>
            <person name="Kang S."/>
            <person name="Nam J.J."/>
            <person name="Kim Y.J."/>
        </authorList>
    </citation>
    <scope>NUCLEOTIDE SEQUENCE [LARGE SCALE GENOMIC DNA]</scope>
    <source>
        <strain evidence="13 14">EPI-7</strain>
    </source>
</reference>
<evidence type="ECO:0000313" key="14">
    <source>
        <dbReference type="Proteomes" id="UP000463857"/>
    </source>
</evidence>
<evidence type="ECO:0000256" key="1">
    <source>
        <dbReference type="ARBA" id="ARBA00004864"/>
    </source>
</evidence>
<evidence type="ECO:0000256" key="9">
    <source>
        <dbReference type="PROSITE-ProRule" id="PRU01198"/>
    </source>
</evidence>
<dbReference type="GO" id="GO:0009097">
    <property type="term" value="P:isoleucine biosynthetic process"/>
    <property type="evidence" value="ECO:0007669"/>
    <property type="project" value="UniProtKB-UniRule"/>
</dbReference>
<name>A0A7L4YQQ9_9ACTN</name>
<dbReference type="UniPathway" id="UPA00049">
    <property type="reaction ID" value="UER00060"/>
</dbReference>